<dbReference type="EMBL" id="ML978712">
    <property type="protein sequence ID" value="KAF2091310.1"/>
    <property type="molecule type" value="Genomic_DNA"/>
</dbReference>
<comment type="caution">
    <text evidence="4">The sequence shown here is derived from an EMBL/GenBank/DDBJ whole genome shotgun (WGS) entry which is preliminary data.</text>
</comment>
<evidence type="ECO:0000313" key="4">
    <source>
        <dbReference type="EMBL" id="KAF2091310.1"/>
    </source>
</evidence>
<proteinExistence type="predicted"/>
<dbReference type="PANTHER" id="PTHR42091:SF1">
    <property type="entry name" value="CONSERVED GLYCINE-RICH PROTEIN (AFU_ORTHOLOGUE AFUA_7G02440)"/>
    <property type="match status" value="1"/>
</dbReference>
<feature type="compositionally biased region" description="Gly residues" evidence="1">
    <location>
        <begin position="61"/>
        <end position="84"/>
    </location>
</feature>
<dbReference type="PANTHER" id="PTHR42091">
    <property type="entry name" value="CONSERVED GLYCINE-RICH PROTEIN (AFU_ORTHOLOGUE AFUA_7G02440)"/>
    <property type="match status" value="1"/>
</dbReference>
<evidence type="ECO:0000259" key="3">
    <source>
        <dbReference type="Pfam" id="PF24866"/>
    </source>
</evidence>
<keyword evidence="2" id="KW-0732">Signal</keyword>
<dbReference type="Pfam" id="PF24866">
    <property type="entry name" value="DUF7732"/>
    <property type="match status" value="1"/>
</dbReference>
<evidence type="ECO:0000256" key="2">
    <source>
        <dbReference type="SAM" id="SignalP"/>
    </source>
</evidence>
<feature type="chain" id="PRO_5040360589" description="DUF7732 domain-containing protein" evidence="2">
    <location>
        <begin position="20"/>
        <end position="296"/>
    </location>
</feature>
<gene>
    <name evidence="4" type="ORF">K490DRAFT_62633</name>
</gene>
<keyword evidence="5" id="KW-1185">Reference proteome</keyword>
<sequence length="296" mass="29448">MKVFYTLSLALSALGAASALSVPRDPNELAVRDADNVASSFERKVASLFDGPALEKRKGGGGHASSGGGGRSGSSGSSGSGSSGRTGSSGSSGSSSSGKGGSTSSSSNTGGRTSSGSGRTPSYGSGGRYYSGGASVPYSAGKRSPSASIAPILIGGAALAFLPALWLSSSYGAYNYHYPNPYTFHNSSAGANNTDNGNTTLPIDCFCGRFSTCGCDANNDTSYYQSLVGNGSYDALNKSVVDVATVNGTKTLLINGELPNGTTASGGTSAGSPSVMLQGMGWWSVVAVVCATIWFA</sequence>
<name>A0A9P4HY08_9PEZI</name>
<accession>A0A9P4HY08</accession>
<dbReference type="OrthoDB" id="5425547at2759"/>
<feature type="compositionally biased region" description="Low complexity" evidence="1">
    <location>
        <begin position="85"/>
        <end position="123"/>
    </location>
</feature>
<dbReference type="AlphaFoldDB" id="A0A9P4HY08"/>
<evidence type="ECO:0000313" key="5">
    <source>
        <dbReference type="Proteomes" id="UP000799776"/>
    </source>
</evidence>
<evidence type="ECO:0000256" key="1">
    <source>
        <dbReference type="SAM" id="MobiDB-lite"/>
    </source>
</evidence>
<feature type="region of interest" description="Disordered" evidence="1">
    <location>
        <begin position="52"/>
        <end position="125"/>
    </location>
</feature>
<feature type="signal peptide" evidence="2">
    <location>
        <begin position="1"/>
        <end position="19"/>
    </location>
</feature>
<dbReference type="Proteomes" id="UP000799776">
    <property type="component" value="Unassembled WGS sequence"/>
</dbReference>
<feature type="domain" description="DUF7732" evidence="3">
    <location>
        <begin position="129"/>
        <end position="262"/>
    </location>
</feature>
<reference evidence="4" key="1">
    <citation type="journal article" date="2020" name="Stud. Mycol.">
        <title>101 Dothideomycetes genomes: a test case for predicting lifestyles and emergence of pathogens.</title>
        <authorList>
            <person name="Haridas S."/>
            <person name="Albert R."/>
            <person name="Binder M."/>
            <person name="Bloem J."/>
            <person name="Labutti K."/>
            <person name="Salamov A."/>
            <person name="Andreopoulos B."/>
            <person name="Baker S."/>
            <person name="Barry K."/>
            <person name="Bills G."/>
            <person name="Bluhm B."/>
            <person name="Cannon C."/>
            <person name="Castanera R."/>
            <person name="Culley D."/>
            <person name="Daum C."/>
            <person name="Ezra D."/>
            <person name="Gonzalez J."/>
            <person name="Henrissat B."/>
            <person name="Kuo A."/>
            <person name="Liang C."/>
            <person name="Lipzen A."/>
            <person name="Lutzoni F."/>
            <person name="Magnuson J."/>
            <person name="Mondo S."/>
            <person name="Nolan M."/>
            <person name="Ohm R."/>
            <person name="Pangilinan J."/>
            <person name="Park H.-J."/>
            <person name="Ramirez L."/>
            <person name="Alfaro M."/>
            <person name="Sun H."/>
            <person name="Tritt A."/>
            <person name="Yoshinaga Y."/>
            <person name="Zwiers L.-H."/>
            <person name="Turgeon B."/>
            <person name="Goodwin S."/>
            <person name="Spatafora J."/>
            <person name="Crous P."/>
            <person name="Grigoriev I."/>
        </authorList>
    </citation>
    <scope>NUCLEOTIDE SEQUENCE</scope>
    <source>
        <strain evidence="4">CBS 121410</strain>
    </source>
</reference>
<dbReference type="InterPro" id="IPR056634">
    <property type="entry name" value="DUF7732"/>
</dbReference>
<organism evidence="4 5">
    <name type="scientific">Saccharata proteae CBS 121410</name>
    <dbReference type="NCBI Taxonomy" id="1314787"/>
    <lineage>
        <taxon>Eukaryota</taxon>
        <taxon>Fungi</taxon>
        <taxon>Dikarya</taxon>
        <taxon>Ascomycota</taxon>
        <taxon>Pezizomycotina</taxon>
        <taxon>Dothideomycetes</taxon>
        <taxon>Dothideomycetes incertae sedis</taxon>
        <taxon>Botryosphaeriales</taxon>
        <taxon>Saccharataceae</taxon>
        <taxon>Saccharata</taxon>
    </lineage>
</organism>
<protein>
    <recommendedName>
        <fullName evidence="3">DUF7732 domain-containing protein</fullName>
    </recommendedName>
</protein>